<reference evidence="2 3" key="1">
    <citation type="submission" date="2014-04" db="EMBL/GenBank/DDBJ databases">
        <authorList>
            <consortium name="DOE Joint Genome Institute"/>
            <person name="Kuo A."/>
            <person name="Ruytinx J."/>
            <person name="Rineau F."/>
            <person name="Colpaert J."/>
            <person name="Kohler A."/>
            <person name="Nagy L.G."/>
            <person name="Floudas D."/>
            <person name="Copeland A."/>
            <person name="Barry K.W."/>
            <person name="Cichocki N."/>
            <person name="Veneault-Fourrey C."/>
            <person name="LaButti K."/>
            <person name="Lindquist E.A."/>
            <person name="Lipzen A."/>
            <person name="Lundell T."/>
            <person name="Morin E."/>
            <person name="Murat C."/>
            <person name="Sun H."/>
            <person name="Tunlid A."/>
            <person name="Henrissat B."/>
            <person name="Grigoriev I.V."/>
            <person name="Hibbett D.S."/>
            <person name="Martin F."/>
            <person name="Nordberg H.P."/>
            <person name="Cantor M.N."/>
            <person name="Hua S.X."/>
        </authorList>
    </citation>
    <scope>NUCLEOTIDE SEQUENCE [LARGE SCALE GENOMIC DNA]</scope>
    <source>
        <strain evidence="2 3">UH-Slu-Lm8-n1</strain>
    </source>
</reference>
<protein>
    <submittedName>
        <fullName evidence="2">Uncharacterized protein</fullName>
    </submittedName>
</protein>
<proteinExistence type="predicted"/>
<accession>A0A0D0AYP7</accession>
<feature type="compositionally biased region" description="Pro residues" evidence="1">
    <location>
        <begin position="778"/>
        <end position="790"/>
    </location>
</feature>
<feature type="region of interest" description="Disordered" evidence="1">
    <location>
        <begin position="136"/>
        <end position="790"/>
    </location>
</feature>
<dbReference type="InParanoid" id="A0A0D0AYP7"/>
<feature type="compositionally biased region" description="Basic and acidic residues" evidence="1">
    <location>
        <begin position="162"/>
        <end position="174"/>
    </location>
</feature>
<dbReference type="HOGENOM" id="CLU_355322_0_0_1"/>
<feature type="compositionally biased region" description="Polar residues" evidence="1">
    <location>
        <begin position="380"/>
        <end position="410"/>
    </location>
</feature>
<dbReference type="Proteomes" id="UP000054485">
    <property type="component" value="Unassembled WGS sequence"/>
</dbReference>
<feature type="compositionally biased region" description="Polar residues" evidence="1">
    <location>
        <begin position="683"/>
        <end position="713"/>
    </location>
</feature>
<feature type="compositionally biased region" description="Pro residues" evidence="1">
    <location>
        <begin position="449"/>
        <end position="473"/>
    </location>
</feature>
<feature type="compositionally biased region" description="Pro residues" evidence="1">
    <location>
        <begin position="587"/>
        <end position="597"/>
    </location>
</feature>
<feature type="region of interest" description="Disordered" evidence="1">
    <location>
        <begin position="1"/>
        <end position="20"/>
    </location>
</feature>
<feature type="compositionally biased region" description="Polar residues" evidence="1">
    <location>
        <begin position="300"/>
        <end position="323"/>
    </location>
</feature>
<feature type="compositionally biased region" description="Low complexity" evidence="1">
    <location>
        <begin position="230"/>
        <end position="247"/>
    </location>
</feature>
<name>A0A0D0AYP7_9AGAM</name>
<sequence>MSHPIPQVRRRPTKFRSGVRPDSNVVRASVFETALELGIHNSTVANWIFNSPLPEEVEELEDIPPETEVEETLTPALTFGSQTASDESSATSSPKNNVASARRTHMHEPSVFEPPHVHFNDFASAQLTLSLPPLSMGVNERERSGSMSNSSGKPSNDVGHQSSEDIARQTDRKCVTPSSAKSEAGYVSDGQYLSDSAGLKKSGKLKGKGKKGKPPTLDLRPGFDEAPGYSSDGGYLSASSSKSQGKSSKGKSRAMAFFRRKPKKPRASDEEDDNYIPPVPAMPPMAVPSNPRPLKHLVATPSSPTRSGFTPLTLNFNTSTRASSPVLHSRKDRASPPLARVATPSSTPPRPSEQTVNSMPSPSPSPVPPSTPALALPSMQISRAPTPSTPLSAVSPISQAPATPIRSSPIASPRHITIRPVAPPPTQPLPQPPPSPMLPRPSTPSRGAPGPPPTQALPPVPMRPLPVPPPTPTTPSRRLPPFRPVAVAPGPTAPLVPRRHPQGQPRVPFSPRPQPSHSASDSVVPQHTHGNGEASPRRYQSHSAVPSDDSSETHPPRHGGMVRRQNSEMPPPPFLQRRMHGAQGSPRHPPPDSPLPQVPNARPMHPPAFPSKFHEHLSSVSSMGCPTPALRTLSGSGSSSGPSVRSIRSSNAPSVSTSDSHGHSSRHSGGVVDTRPETRFSSRSETSYGKQITTSVTYAHSHSSMIDTRSDVSASVYDERSSTYDEEGGNDPKGAQADGEDGDDASFYPSDEKTAGRLTMYLVENGQGLDEDGDGDVFPPPLPPPVGRYF</sequence>
<feature type="compositionally biased region" description="Basic residues" evidence="1">
    <location>
        <begin position="201"/>
        <end position="213"/>
    </location>
</feature>
<reference evidence="3" key="2">
    <citation type="submission" date="2015-01" db="EMBL/GenBank/DDBJ databases">
        <title>Evolutionary Origins and Diversification of the Mycorrhizal Mutualists.</title>
        <authorList>
            <consortium name="DOE Joint Genome Institute"/>
            <consortium name="Mycorrhizal Genomics Consortium"/>
            <person name="Kohler A."/>
            <person name="Kuo A."/>
            <person name="Nagy L.G."/>
            <person name="Floudas D."/>
            <person name="Copeland A."/>
            <person name="Barry K.W."/>
            <person name="Cichocki N."/>
            <person name="Veneault-Fourrey C."/>
            <person name="LaButti K."/>
            <person name="Lindquist E.A."/>
            <person name="Lipzen A."/>
            <person name="Lundell T."/>
            <person name="Morin E."/>
            <person name="Murat C."/>
            <person name="Riley R."/>
            <person name="Ohm R."/>
            <person name="Sun H."/>
            <person name="Tunlid A."/>
            <person name="Henrissat B."/>
            <person name="Grigoriev I.V."/>
            <person name="Hibbett D.S."/>
            <person name="Martin F."/>
        </authorList>
    </citation>
    <scope>NUCLEOTIDE SEQUENCE [LARGE SCALE GENOMIC DNA]</scope>
    <source>
        <strain evidence="3">UH-Slu-Lm8-n1</strain>
    </source>
</reference>
<feature type="compositionally biased region" description="Polar residues" evidence="1">
    <location>
        <begin position="515"/>
        <end position="529"/>
    </location>
</feature>
<dbReference type="OrthoDB" id="2690066at2759"/>
<evidence type="ECO:0000256" key="1">
    <source>
        <dbReference type="SAM" id="MobiDB-lite"/>
    </source>
</evidence>
<evidence type="ECO:0000313" key="2">
    <source>
        <dbReference type="EMBL" id="KIK46856.1"/>
    </source>
</evidence>
<feature type="compositionally biased region" description="Basic residues" evidence="1">
    <location>
        <begin position="248"/>
        <end position="265"/>
    </location>
</feature>
<feature type="compositionally biased region" description="Low complexity" evidence="1">
    <location>
        <begin position="634"/>
        <end position="659"/>
    </location>
</feature>
<feature type="region of interest" description="Disordered" evidence="1">
    <location>
        <begin position="80"/>
        <end position="104"/>
    </location>
</feature>
<dbReference type="STRING" id="930992.A0A0D0AYP7"/>
<dbReference type="EMBL" id="KN835154">
    <property type="protein sequence ID" value="KIK46856.1"/>
    <property type="molecule type" value="Genomic_DNA"/>
</dbReference>
<gene>
    <name evidence="2" type="ORF">CY34DRAFT_800031</name>
</gene>
<feature type="compositionally biased region" description="Pro residues" evidence="1">
    <location>
        <begin position="277"/>
        <end position="286"/>
    </location>
</feature>
<organism evidence="2 3">
    <name type="scientific">Suillus luteus UH-Slu-Lm8-n1</name>
    <dbReference type="NCBI Taxonomy" id="930992"/>
    <lineage>
        <taxon>Eukaryota</taxon>
        <taxon>Fungi</taxon>
        <taxon>Dikarya</taxon>
        <taxon>Basidiomycota</taxon>
        <taxon>Agaricomycotina</taxon>
        <taxon>Agaricomycetes</taxon>
        <taxon>Agaricomycetidae</taxon>
        <taxon>Boletales</taxon>
        <taxon>Suillineae</taxon>
        <taxon>Suillaceae</taxon>
        <taxon>Suillus</taxon>
    </lineage>
</organism>
<dbReference type="PRINTS" id="PR01217">
    <property type="entry name" value="PRICHEXTENSN"/>
</dbReference>
<dbReference type="AlphaFoldDB" id="A0A0D0AYP7"/>
<keyword evidence="3" id="KW-1185">Reference proteome</keyword>
<feature type="compositionally biased region" description="Pro residues" evidence="1">
    <location>
        <begin position="421"/>
        <end position="442"/>
    </location>
</feature>
<feature type="compositionally biased region" description="Polar residues" evidence="1">
    <location>
        <begin position="80"/>
        <end position="99"/>
    </location>
</feature>
<feature type="compositionally biased region" description="Pro residues" evidence="1">
    <location>
        <begin position="361"/>
        <end position="371"/>
    </location>
</feature>
<evidence type="ECO:0000313" key="3">
    <source>
        <dbReference type="Proteomes" id="UP000054485"/>
    </source>
</evidence>